<dbReference type="AlphaFoldDB" id="A0A4Q7V6E6"/>
<evidence type="ECO:0000256" key="3">
    <source>
        <dbReference type="ARBA" id="ARBA00023239"/>
    </source>
</evidence>
<dbReference type="Proteomes" id="UP000293562">
    <property type="component" value="Unassembled WGS sequence"/>
</dbReference>
<dbReference type="SUPFAM" id="SSF55826">
    <property type="entry name" value="YbaK/ProRS associated domain"/>
    <property type="match status" value="1"/>
</dbReference>
<dbReference type="GO" id="GO:0002161">
    <property type="term" value="F:aminoacyl-tRNA deacylase activity"/>
    <property type="evidence" value="ECO:0007669"/>
    <property type="project" value="InterPro"/>
</dbReference>
<evidence type="ECO:0000259" key="5">
    <source>
        <dbReference type="Pfam" id="PF04073"/>
    </source>
</evidence>
<dbReference type="EC" id="4.2.-.-" evidence="4"/>
<protein>
    <recommendedName>
        <fullName evidence="4">Cys-tRNA(Pro)/Cys-tRNA(Cys) deacylase</fullName>
        <ecNumber evidence="4">4.2.-.-</ecNumber>
    </recommendedName>
</protein>
<evidence type="ECO:0000313" key="7">
    <source>
        <dbReference type="Proteomes" id="UP000293562"/>
    </source>
</evidence>
<comment type="caution">
    <text evidence="6">The sequence shown here is derived from an EMBL/GenBank/DDBJ whole genome shotgun (WGS) entry which is preliminary data.</text>
</comment>
<dbReference type="OrthoDB" id="9809296at2"/>
<organism evidence="6 7">
    <name type="scientific">Ancylomarina subtilis</name>
    <dbReference type="NCBI Taxonomy" id="1639035"/>
    <lineage>
        <taxon>Bacteria</taxon>
        <taxon>Pseudomonadati</taxon>
        <taxon>Bacteroidota</taxon>
        <taxon>Bacteroidia</taxon>
        <taxon>Marinilabiliales</taxon>
        <taxon>Marinifilaceae</taxon>
        <taxon>Ancylomarina</taxon>
    </lineage>
</organism>
<name>A0A4Q7V6E6_9BACT</name>
<dbReference type="RefSeq" id="WP_130308670.1">
    <property type="nucleotide sequence ID" value="NZ_SHKN01000007.1"/>
</dbReference>
<dbReference type="Gene3D" id="3.90.960.10">
    <property type="entry name" value="YbaK/aminoacyl-tRNA synthetase-associated domain"/>
    <property type="match status" value="1"/>
</dbReference>
<evidence type="ECO:0000256" key="4">
    <source>
        <dbReference type="PIRNR" id="PIRNR006181"/>
    </source>
</evidence>
<keyword evidence="3 4" id="KW-0456">Lyase</keyword>
<keyword evidence="7" id="KW-1185">Reference proteome</keyword>
<dbReference type="PIRSF" id="PIRSF006181">
    <property type="entry name" value="EbsC_YbaK"/>
    <property type="match status" value="1"/>
</dbReference>
<accession>A0A4Q7V6E6</accession>
<dbReference type="InterPro" id="IPR004369">
    <property type="entry name" value="Prolyl-tRNA_editing_YbaK/EbsC"/>
</dbReference>
<dbReference type="InterPro" id="IPR007214">
    <property type="entry name" value="YbaK/aa-tRNA-synth-assoc-dom"/>
</dbReference>
<dbReference type="PANTHER" id="PTHR30411">
    <property type="entry name" value="CYTOPLASMIC PROTEIN"/>
    <property type="match status" value="1"/>
</dbReference>
<reference evidence="6 7" key="1">
    <citation type="submission" date="2019-02" db="EMBL/GenBank/DDBJ databases">
        <title>Genomic Encyclopedia of Type Strains, Phase IV (KMG-IV): sequencing the most valuable type-strain genomes for metagenomic binning, comparative biology and taxonomic classification.</title>
        <authorList>
            <person name="Goeker M."/>
        </authorList>
    </citation>
    <scope>NUCLEOTIDE SEQUENCE [LARGE SCALE GENOMIC DNA]</scope>
    <source>
        <strain evidence="6 7">DSM 28825</strain>
    </source>
</reference>
<dbReference type="PANTHER" id="PTHR30411:SF0">
    <property type="entry name" value="CYS-TRNA(PRO)_CYS-TRNA(CYS) DEACYLASE YBAK"/>
    <property type="match status" value="1"/>
</dbReference>
<proteinExistence type="inferred from homology"/>
<dbReference type="Pfam" id="PF04073">
    <property type="entry name" value="tRNA_edit"/>
    <property type="match status" value="1"/>
</dbReference>
<feature type="domain" description="YbaK/aminoacyl-tRNA synthetase-associated" evidence="5">
    <location>
        <begin position="37"/>
        <end position="141"/>
    </location>
</feature>
<sequence>MAKTIKTNALRILDKNKISYEAKDSSDLGTSDSPDTDATLIHKTLVARGVSKELYVFIIPLSNELDLKKAASAAKEKKILMLPEKELLPNTGYIKGGCSPIGMKKQYKTFLEISSIKMEQVIVSGGKIKFRIKLKPGDLMQLIGAKAADLVK</sequence>
<evidence type="ECO:0000256" key="1">
    <source>
        <dbReference type="ARBA" id="ARBA00009798"/>
    </source>
</evidence>
<dbReference type="GO" id="GO:0016829">
    <property type="term" value="F:lyase activity"/>
    <property type="evidence" value="ECO:0007669"/>
    <property type="project" value="UniProtKB-KW"/>
</dbReference>
<dbReference type="GO" id="GO:0006412">
    <property type="term" value="P:translation"/>
    <property type="evidence" value="ECO:0007669"/>
    <property type="project" value="UniProtKB-KW"/>
</dbReference>
<comment type="similarity">
    <text evidence="1 4">Belongs to the prolyl-tRNA editing family. YbaK/EbsC subfamily.</text>
</comment>
<gene>
    <name evidence="6" type="ORF">EV201_3330</name>
</gene>
<evidence type="ECO:0000313" key="6">
    <source>
        <dbReference type="EMBL" id="RZT91117.1"/>
    </source>
</evidence>
<dbReference type="InterPro" id="IPR036754">
    <property type="entry name" value="YbaK/aa-tRNA-synt-asso_dom_sf"/>
</dbReference>
<evidence type="ECO:0000256" key="2">
    <source>
        <dbReference type="ARBA" id="ARBA00022917"/>
    </source>
</evidence>
<keyword evidence="2 4" id="KW-0648">Protein biosynthesis</keyword>
<dbReference type="EMBL" id="SHKN01000007">
    <property type="protein sequence ID" value="RZT91117.1"/>
    <property type="molecule type" value="Genomic_DNA"/>
</dbReference>